<proteinExistence type="predicted"/>
<dbReference type="EMBL" id="GBXM01106243">
    <property type="protein sequence ID" value="JAH02334.1"/>
    <property type="molecule type" value="Transcribed_RNA"/>
</dbReference>
<evidence type="ECO:0000313" key="1">
    <source>
        <dbReference type="EMBL" id="JAH02334.1"/>
    </source>
</evidence>
<organism evidence="1">
    <name type="scientific">Anguilla anguilla</name>
    <name type="common">European freshwater eel</name>
    <name type="synonym">Muraena anguilla</name>
    <dbReference type="NCBI Taxonomy" id="7936"/>
    <lineage>
        <taxon>Eukaryota</taxon>
        <taxon>Metazoa</taxon>
        <taxon>Chordata</taxon>
        <taxon>Craniata</taxon>
        <taxon>Vertebrata</taxon>
        <taxon>Euteleostomi</taxon>
        <taxon>Actinopterygii</taxon>
        <taxon>Neopterygii</taxon>
        <taxon>Teleostei</taxon>
        <taxon>Anguilliformes</taxon>
        <taxon>Anguillidae</taxon>
        <taxon>Anguilla</taxon>
    </lineage>
</organism>
<sequence length="24" mass="2758">MCHNTTLVIKAIFENNFSVVCLFN</sequence>
<accession>A0A0E9PCV5</accession>
<reference evidence="1" key="2">
    <citation type="journal article" date="2015" name="Fish Shellfish Immunol.">
        <title>Early steps in the European eel (Anguilla anguilla)-Vibrio vulnificus interaction in the gills: Role of the RtxA13 toxin.</title>
        <authorList>
            <person name="Callol A."/>
            <person name="Pajuelo D."/>
            <person name="Ebbesson L."/>
            <person name="Teles M."/>
            <person name="MacKenzie S."/>
            <person name="Amaro C."/>
        </authorList>
    </citation>
    <scope>NUCLEOTIDE SEQUENCE</scope>
</reference>
<dbReference type="AlphaFoldDB" id="A0A0E9PCV5"/>
<protein>
    <submittedName>
        <fullName evidence="1">Uncharacterized protein</fullName>
    </submittedName>
</protein>
<name>A0A0E9PCV5_ANGAN</name>
<reference evidence="1" key="1">
    <citation type="submission" date="2014-11" db="EMBL/GenBank/DDBJ databases">
        <authorList>
            <person name="Amaro Gonzalez C."/>
        </authorList>
    </citation>
    <scope>NUCLEOTIDE SEQUENCE</scope>
</reference>